<reference evidence="11 12" key="1">
    <citation type="submission" date="2019-07" db="EMBL/GenBank/DDBJ databases">
        <title>Draft genome assembly of a fouling barnacle, Amphibalanus amphitrite (Darwin, 1854): The first reference genome for Thecostraca.</title>
        <authorList>
            <person name="Kim W."/>
        </authorList>
    </citation>
    <scope>NUCLEOTIDE SEQUENCE [LARGE SCALE GENOMIC DNA]</scope>
    <source>
        <strain evidence="11">SNU_AA5</strain>
        <tissue evidence="11">Soma without cirri and trophi</tissue>
    </source>
</reference>
<evidence type="ECO:0000259" key="9">
    <source>
        <dbReference type="Pfam" id="PF01648"/>
    </source>
</evidence>
<feature type="domain" description="4'-phosphopantetheinyl transferase" evidence="9">
    <location>
        <begin position="117"/>
        <end position="235"/>
    </location>
</feature>
<dbReference type="FunFam" id="3.90.470.20:FF:000003">
    <property type="entry name" value="L-aminoadipate-semialdehyde dehydrogenase-phosphopantetheinyl transferase"/>
    <property type="match status" value="1"/>
</dbReference>
<protein>
    <recommendedName>
        <fullName evidence="3">L-aminoadipate-semialdehyde dehydrogenase-phosphopantetheinyl transferase</fullName>
        <ecNumber evidence="2">2.7.8.7</ecNumber>
    </recommendedName>
    <alternativeName>
        <fullName evidence="5">4'-phosphopantetheinyl transferase</fullName>
    </alternativeName>
    <alternativeName>
        <fullName evidence="6">Alpha-aminoadipic semialdehyde dehydrogenase-phosphopantetheinyl transferase</fullName>
    </alternativeName>
</protein>
<dbReference type="PANTHER" id="PTHR12215:SF10">
    <property type="entry name" value="L-AMINOADIPATE-SEMIALDEHYDE DEHYDROGENASE-PHOSPHOPANTETHEINYL TRANSFERASE"/>
    <property type="match status" value="1"/>
</dbReference>
<dbReference type="PANTHER" id="PTHR12215">
    <property type="entry name" value="PHOSPHOPANTETHEINE TRANSFERASE"/>
    <property type="match status" value="1"/>
</dbReference>
<feature type="domain" description="4'-phosphopantetheinyl transferase N-terminal" evidence="10">
    <location>
        <begin position="12"/>
        <end position="109"/>
    </location>
</feature>
<evidence type="ECO:0000313" key="12">
    <source>
        <dbReference type="Proteomes" id="UP000440578"/>
    </source>
</evidence>
<evidence type="ECO:0000256" key="4">
    <source>
        <dbReference type="ARBA" id="ARBA00022679"/>
    </source>
</evidence>
<evidence type="ECO:0000256" key="5">
    <source>
        <dbReference type="ARBA" id="ARBA00030484"/>
    </source>
</evidence>
<dbReference type="InterPro" id="IPR037143">
    <property type="entry name" value="4-PPantetheinyl_Trfase_dom_sf"/>
</dbReference>
<organism evidence="11 12">
    <name type="scientific">Amphibalanus amphitrite</name>
    <name type="common">Striped barnacle</name>
    <name type="synonym">Balanus amphitrite</name>
    <dbReference type="NCBI Taxonomy" id="1232801"/>
    <lineage>
        <taxon>Eukaryota</taxon>
        <taxon>Metazoa</taxon>
        <taxon>Ecdysozoa</taxon>
        <taxon>Arthropoda</taxon>
        <taxon>Crustacea</taxon>
        <taxon>Multicrustacea</taxon>
        <taxon>Cirripedia</taxon>
        <taxon>Thoracica</taxon>
        <taxon>Thoracicalcarea</taxon>
        <taxon>Balanomorpha</taxon>
        <taxon>Balanoidea</taxon>
        <taxon>Balanidae</taxon>
        <taxon>Amphibalaninae</taxon>
        <taxon>Amphibalanus</taxon>
    </lineage>
</organism>
<proteinExistence type="inferred from homology"/>
<dbReference type="EC" id="2.7.8.7" evidence="2"/>
<dbReference type="SUPFAM" id="SSF56214">
    <property type="entry name" value="4'-phosphopantetheinyl transferase"/>
    <property type="match status" value="2"/>
</dbReference>
<evidence type="ECO:0000256" key="2">
    <source>
        <dbReference type="ARBA" id="ARBA00013172"/>
    </source>
</evidence>
<evidence type="ECO:0000256" key="8">
    <source>
        <dbReference type="ARBA" id="ARBA00048794"/>
    </source>
</evidence>
<name>A0A6A4WQ79_AMPAM</name>
<comment type="similarity">
    <text evidence="1">Belongs to the P-Pant transferase superfamily. AcpS family.</text>
</comment>
<keyword evidence="4 11" id="KW-0808">Transferase</keyword>
<dbReference type="GO" id="GO:0008897">
    <property type="term" value="F:holo-[acyl-carrier-protein] synthase activity"/>
    <property type="evidence" value="ECO:0007669"/>
    <property type="project" value="UniProtKB-EC"/>
</dbReference>
<accession>A0A6A4WQ79</accession>
<gene>
    <name evidence="11" type="primary">AASDHPPT</name>
    <name evidence="11" type="ORF">FJT64_002272</name>
</gene>
<dbReference type="Proteomes" id="UP000440578">
    <property type="component" value="Unassembled WGS sequence"/>
</dbReference>
<dbReference type="GO" id="GO:0005829">
    <property type="term" value="C:cytosol"/>
    <property type="evidence" value="ECO:0007669"/>
    <property type="project" value="TreeGrafter"/>
</dbReference>
<dbReference type="GO" id="GO:0019878">
    <property type="term" value="P:lysine biosynthetic process via aminoadipic acid"/>
    <property type="evidence" value="ECO:0007669"/>
    <property type="project" value="TreeGrafter"/>
</dbReference>
<dbReference type="GO" id="GO:0000287">
    <property type="term" value="F:magnesium ion binding"/>
    <property type="evidence" value="ECO:0007669"/>
    <property type="project" value="InterPro"/>
</dbReference>
<evidence type="ECO:0000256" key="6">
    <source>
        <dbReference type="ARBA" id="ARBA00033443"/>
    </source>
</evidence>
<evidence type="ECO:0000313" key="11">
    <source>
        <dbReference type="EMBL" id="KAF0307449.1"/>
    </source>
</evidence>
<dbReference type="InterPro" id="IPR050559">
    <property type="entry name" value="P-Pant_transferase_sf"/>
</dbReference>
<dbReference type="Pfam" id="PF22624">
    <property type="entry name" value="AASDHPPT_N"/>
    <property type="match status" value="1"/>
</dbReference>
<evidence type="ECO:0000259" key="10">
    <source>
        <dbReference type="Pfam" id="PF22624"/>
    </source>
</evidence>
<comment type="catalytic activity">
    <reaction evidence="7">
        <text>apo-[ACP] + CoA = holo-[ACP] + adenosine 3',5'-bisphosphate + H(+)</text>
        <dbReference type="Rhea" id="RHEA:12068"/>
        <dbReference type="Rhea" id="RHEA-COMP:9685"/>
        <dbReference type="Rhea" id="RHEA-COMP:9690"/>
        <dbReference type="ChEBI" id="CHEBI:15378"/>
        <dbReference type="ChEBI" id="CHEBI:29999"/>
        <dbReference type="ChEBI" id="CHEBI:57287"/>
        <dbReference type="ChEBI" id="CHEBI:58343"/>
        <dbReference type="ChEBI" id="CHEBI:64479"/>
        <dbReference type="EC" id="2.7.8.7"/>
    </reaction>
    <physiologicalReaction direction="left-to-right" evidence="7">
        <dbReference type="Rhea" id="RHEA:12069"/>
    </physiologicalReaction>
</comment>
<evidence type="ECO:0000256" key="1">
    <source>
        <dbReference type="ARBA" id="ARBA00006195"/>
    </source>
</evidence>
<comment type="caution">
    <text evidence="11">The sequence shown here is derived from an EMBL/GenBank/DDBJ whole genome shotgun (WGS) entry which is preliminary data.</text>
</comment>
<comment type="catalytic activity">
    <reaction evidence="8">
        <text>apo-[ACP] + acetyl-CoA = acetyl-[ACP] + adenosine 3',5'-bisphosphate + H(+)</text>
        <dbReference type="Rhea" id="RHEA:46564"/>
        <dbReference type="Rhea" id="RHEA-COMP:9621"/>
        <dbReference type="Rhea" id="RHEA-COMP:9690"/>
        <dbReference type="ChEBI" id="CHEBI:15378"/>
        <dbReference type="ChEBI" id="CHEBI:29999"/>
        <dbReference type="ChEBI" id="CHEBI:57288"/>
        <dbReference type="ChEBI" id="CHEBI:58343"/>
        <dbReference type="ChEBI" id="CHEBI:78446"/>
    </reaction>
    <physiologicalReaction direction="left-to-right" evidence="8">
        <dbReference type="Rhea" id="RHEA:46565"/>
    </physiologicalReaction>
</comment>
<dbReference type="EMBL" id="VIIS01000570">
    <property type="protein sequence ID" value="KAF0307449.1"/>
    <property type="molecule type" value="Genomic_DNA"/>
</dbReference>
<dbReference type="InterPro" id="IPR055066">
    <property type="entry name" value="AASDHPPT_N"/>
</dbReference>
<sequence>MGTVRWAFNVAAWAPGRAEWSAAMRVVQPEERERIGRFHFRGDARASLAGRLMLRRLLSRHTGLPWSQLRLQRTDKGKPFLAAAGGGDGGGLVFNVSHQGRFTVLAAEPAAGTDAALGCDVARVVRRPGAPPPAQFFATMRRQFTPAEWAFICGPGTERQQLARFHRCWALKESFVKAEGVGIGFSLQRVSFTCRPAELPAAGAVTGTALHVDGALETRYRFEESRLDAEHVVAVAVRAAGSAAGPPPSFELLTADQLLEGVGYLSPEEPADWERYLASEERDDGL</sequence>
<evidence type="ECO:0000256" key="3">
    <source>
        <dbReference type="ARBA" id="ARBA00016301"/>
    </source>
</evidence>
<dbReference type="AlphaFoldDB" id="A0A6A4WQ79"/>
<keyword evidence="12" id="KW-1185">Reference proteome</keyword>
<dbReference type="Pfam" id="PF01648">
    <property type="entry name" value="ACPS"/>
    <property type="match status" value="1"/>
</dbReference>
<evidence type="ECO:0000256" key="7">
    <source>
        <dbReference type="ARBA" id="ARBA00048641"/>
    </source>
</evidence>
<dbReference type="Gene3D" id="3.90.470.20">
    <property type="entry name" value="4'-phosphopantetheinyl transferase domain"/>
    <property type="match status" value="2"/>
</dbReference>
<dbReference type="InterPro" id="IPR008278">
    <property type="entry name" value="4-PPantetheinyl_Trfase_dom"/>
</dbReference>